<keyword evidence="4" id="KW-1185">Reference proteome</keyword>
<reference evidence="3" key="1">
    <citation type="submission" date="2021-11" db="EMBL/GenBank/DDBJ databases">
        <title>Legionella maioricencis sp. nov., a new species isolated from hot water samples in Mallorca.</title>
        <authorList>
            <person name="Crespi S."/>
            <person name="Drasar V."/>
            <person name="Salva-Serra F."/>
            <person name="Jaen-Luchoro D."/>
            <person name="Pineiro-Iglesias B."/>
            <person name="Aliaga F."/>
            <person name="Fernandez-Juarez V."/>
            <person name="Coll G."/>
            <person name="Moore E.R.B."/>
            <person name="Bennasar-Figueras A."/>
        </authorList>
    </citation>
    <scope>NUCLEOTIDE SEQUENCE</scope>
    <source>
        <strain evidence="3">HCPI-6</strain>
    </source>
</reference>
<sequence>MLKRWLTGVPPLRRSTFFSRQSQQTHQRSHHHSSQNNSIPRHELKTHFPIFTFLEMGLYGCTLFYLVYSIKNEKVKLSNNQTPNLNEAPRETQEPKGPRV</sequence>
<gene>
    <name evidence="3" type="ORF">LOX96_09705</name>
</gene>
<protein>
    <submittedName>
        <fullName evidence="3">Uncharacterized protein</fullName>
    </submittedName>
</protein>
<proteinExistence type="predicted"/>
<keyword evidence="2" id="KW-1133">Transmembrane helix</keyword>
<evidence type="ECO:0000313" key="3">
    <source>
        <dbReference type="EMBL" id="MCL9684368.1"/>
    </source>
</evidence>
<evidence type="ECO:0000256" key="1">
    <source>
        <dbReference type="SAM" id="MobiDB-lite"/>
    </source>
</evidence>
<comment type="caution">
    <text evidence="3">The sequence shown here is derived from an EMBL/GenBank/DDBJ whole genome shotgun (WGS) entry which is preliminary data.</text>
</comment>
<accession>A0A9X2ID37</accession>
<feature type="region of interest" description="Disordered" evidence="1">
    <location>
        <begin position="77"/>
        <end position="100"/>
    </location>
</feature>
<dbReference type="RefSeq" id="WP_250421702.1">
    <property type="nucleotide sequence ID" value="NZ_JAJKBJ010000010.1"/>
</dbReference>
<name>A0A9X2ID37_9GAMM</name>
<feature type="transmembrane region" description="Helical" evidence="2">
    <location>
        <begin position="48"/>
        <end position="68"/>
    </location>
</feature>
<evidence type="ECO:0000256" key="2">
    <source>
        <dbReference type="SAM" id="Phobius"/>
    </source>
</evidence>
<organism evidence="3 4">
    <name type="scientific">Legionella maioricensis</name>
    <dbReference type="NCBI Taxonomy" id="2896528"/>
    <lineage>
        <taxon>Bacteria</taxon>
        <taxon>Pseudomonadati</taxon>
        <taxon>Pseudomonadota</taxon>
        <taxon>Gammaproteobacteria</taxon>
        <taxon>Legionellales</taxon>
        <taxon>Legionellaceae</taxon>
        <taxon>Legionella</taxon>
    </lineage>
</organism>
<dbReference type="Proteomes" id="UP001139721">
    <property type="component" value="Unassembled WGS sequence"/>
</dbReference>
<keyword evidence="2" id="KW-0472">Membrane</keyword>
<keyword evidence="2" id="KW-0812">Transmembrane</keyword>
<feature type="compositionally biased region" description="Basic and acidic residues" evidence="1">
    <location>
        <begin position="88"/>
        <end position="100"/>
    </location>
</feature>
<feature type="region of interest" description="Disordered" evidence="1">
    <location>
        <begin position="18"/>
        <end position="41"/>
    </location>
</feature>
<dbReference type="AlphaFoldDB" id="A0A9X2ID37"/>
<dbReference type="EMBL" id="JAJKBJ010000010">
    <property type="protein sequence ID" value="MCL9684368.1"/>
    <property type="molecule type" value="Genomic_DNA"/>
</dbReference>
<evidence type="ECO:0000313" key="4">
    <source>
        <dbReference type="Proteomes" id="UP001139721"/>
    </source>
</evidence>